<reference evidence="1" key="1">
    <citation type="submission" date="2016-07" db="EMBL/GenBank/DDBJ databases">
        <authorList>
            <person name="Bretaudeau A."/>
        </authorList>
    </citation>
    <scope>NUCLEOTIDE SEQUENCE</scope>
    <source>
        <strain evidence="1">Rice</strain>
        <tissue evidence="1">Whole body</tissue>
    </source>
</reference>
<accession>A0A2H1VAL7</accession>
<gene>
    <name evidence="1" type="ORF">SFRICE_034084</name>
</gene>
<proteinExistence type="predicted"/>
<dbReference type="EMBL" id="ODYU01001538">
    <property type="protein sequence ID" value="SOQ37893.1"/>
    <property type="molecule type" value="Genomic_DNA"/>
</dbReference>
<organism evidence="1">
    <name type="scientific">Spodoptera frugiperda</name>
    <name type="common">Fall armyworm</name>
    <dbReference type="NCBI Taxonomy" id="7108"/>
    <lineage>
        <taxon>Eukaryota</taxon>
        <taxon>Metazoa</taxon>
        <taxon>Ecdysozoa</taxon>
        <taxon>Arthropoda</taxon>
        <taxon>Hexapoda</taxon>
        <taxon>Insecta</taxon>
        <taxon>Pterygota</taxon>
        <taxon>Neoptera</taxon>
        <taxon>Endopterygota</taxon>
        <taxon>Lepidoptera</taxon>
        <taxon>Glossata</taxon>
        <taxon>Ditrysia</taxon>
        <taxon>Noctuoidea</taxon>
        <taxon>Noctuidae</taxon>
        <taxon>Amphipyrinae</taxon>
        <taxon>Spodoptera</taxon>
    </lineage>
</organism>
<evidence type="ECO:0000313" key="1">
    <source>
        <dbReference type="EMBL" id="SOQ37893.1"/>
    </source>
</evidence>
<sequence>MTSPVLGEVGGSIRLLLTKNHPVPTPTFRAGAPVNPLGSPQLRIRHLPYWAPSVMLEIRTTPTNSPPANNSLSGYL</sequence>
<name>A0A2H1VAL7_SPOFR</name>
<dbReference type="AlphaFoldDB" id="A0A2H1VAL7"/>
<protein>
    <submittedName>
        <fullName evidence="1">SFRICE_034084</fullName>
    </submittedName>
</protein>